<dbReference type="Proteomes" id="UP001231189">
    <property type="component" value="Unassembled WGS sequence"/>
</dbReference>
<feature type="compositionally biased region" description="Polar residues" evidence="8">
    <location>
        <begin position="9"/>
        <end position="19"/>
    </location>
</feature>
<gene>
    <name evidence="10" type="ORF">QYE76_034376</name>
</gene>
<evidence type="ECO:0000256" key="1">
    <source>
        <dbReference type="ARBA" id="ARBA00004141"/>
    </source>
</evidence>
<dbReference type="InterPro" id="IPR022357">
    <property type="entry name" value="MIP_CS"/>
</dbReference>
<accession>A0AAD8QXA4</accession>
<comment type="similarity">
    <text evidence="7">Belongs to the MIP/aquaporin (TC 1.A.8) family.</text>
</comment>
<dbReference type="GO" id="GO:0015267">
    <property type="term" value="F:channel activity"/>
    <property type="evidence" value="ECO:0007669"/>
    <property type="project" value="InterPro"/>
</dbReference>
<feature type="transmembrane region" description="Helical" evidence="9">
    <location>
        <begin position="56"/>
        <end position="76"/>
    </location>
</feature>
<feature type="transmembrane region" description="Helical" evidence="9">
    <location>
        <begin position="133"/>
        <end position="153"/>
    </location>
</feature>
<dbReference type="SUPFAM" id="SSF81338">
    <property type="entry name" value="Aquaporin-like"/>
    <property type="match status" value="1"/>
</dbReference>
<dbReference type="PANTHER" id="PTHR45724:SF8">
    <property type="entry name" value="AQUAPORIN NIP1-4"/>
    <property type="match status" value="1"/>
</dbReference>
<dbReference type="AlphaFoldDB" id="A0AAD8QXA4"/>
<dbReference type="GO" id="GO:0016020">
    <property type="term" value="C:membrane"/>
    <property type="evidence" value="ECO:0007669"/>
    <property type="project" value="UniProtKB-SubCell"/>
</dbReference>
<dbReference type="PRINTS" id="PR00783">
    <property type="entry name" value="MINTRINSICP"/>
</dbReference>
<sequence length="282" mass="30153">MARREDDSAYTNGSVSMNDFSVEDGRKEKEVYADKQPADEDVVCGVPVSVTFLQMLLAELFSTFFLLFAGMAAIVVNSEKGGAVTFPGITVVWGMAVMVMIYTVGHISGAHMNPAVTVGFAIARRFPWKRVPAYMVVQMVAALIASVMLRLMFGGKHEFAPVTQPTGSNIQSLVVEFITTFYLVFVVMAVATDDRAVGQMAGLAVGATIMLNALFSGPVTGASMNPVRSIGPALVAGKFKSLWVYILGPFAGGAAGAWAYGLIRHIGKPQREITKSTDRSGH</sequence>
<feature type="transmembrane region" description="Helical" evidence="9">
    <location>
        <begin position="242"/>
        <end position="263"/>
    </location>
</feature>
<evidence type="ECO:0000256" key="8">
    <source>
        <dbReference type="SAM" id="MobiDB-lite"/>
    </source>
</evidence>
<dbReference type="Gene3D" id="1.20.1080.10">
    <property type="entry name" value="Glycerol uptake facilitator protein"/>
    <property type="match status" value="1"/>
</dbReference>
<keyword evidence="3 7" id="KW-0812">Transmembrane</keyword>
<evidence type="ECO:0000256" key="7">
    <source>
        <dbReference type="RuleBase" id="RU000477"/>
    </source>
</evidence>
<evidence type="ECO:0000313" key="11">
    <source>
        <dbReference type="Proteomes" id="UP001231189"/>
    </source>
</evidence>
<comment type="caution">
    <text evidence="10">The sequence shown here is derived from an EMBL/GenBank/DDBJ whole genome shotgun (WGS) entry which is preliminary data.</text>
</comment>
<reference evidence="10" key="1">
    <citation type="submission" date="2023-07" db="EMBL/GenBank/DDBJ databases">
        <title>A chromosome-level genome assembly of Lolium multiflorum.</title>
        <authorList>
            <person name="Chen Y."/>
            <person name="Copetti D."/>
            <person name="Kolliker R."/>
            <person name="Studer B."/>
        </authorList>
    </citation>
    <scope>NUCLEOTIDE SEQUENCE</scope>
    <source>
        <strain evidence="10">02402/16</strain>
        <tissue evidence="10">Leaf</tissue>
    </source>
</reference>
<protein>
    <submittedName>
        <fullName evidence="10">Uncharacterized protein</fullName>
    </submittedName>
</protein>
<dbReference type="PROSITE" id="PS00221">
    <property type="entry name" value="MIP"/>
    <property type="match status" value="1"/>
</dbReference>
<comment type="subcellular location">
    <subcellularLocation>
        <location evidence="1">Membrane</location>
        <topology evidence="1">Multi-pass membrane protein</topology>
    </subcellularLocation>
</comment>
<dbReference type="InterPro" id="IPR023271">
    <property type="entry name" value="Aquaporin-like"/>
</dbReference>
<keyword evidence="2 7" id="KW-0813">Transport</keyword>
<dbReference type="InterPro" id="IPR000425">
    <property type="entry name" value="MIP"/>
</dbReference>
<evidence type="ECO:0000256" key="3">
    <source>
        <dbReference type="ARBA" id="ARBA00022692"/>
    </source>
</evidence>
<evidence type="ECO:0000256" key="6">
    <source>
        <dbReference type="ARBA" id="ARBA00023136"/>
    </source>
</evidence>
<dbReference type="NCBIfam" id="TIGR00861">
    <property type="entry name" value="MIP"/>
    <property type="match status" value="1"/>
</dbReference>
<feature type="transmembrane region" description="Helical" evidence="9">
    <location>
        <begin position="82"/>
        <end position="104"/>
    </location>
</feature>
<feature type="region of interest" description="Disordered" evidence="8">
    <location>
        <begin position="1"/>
        <end position="22"/>
    </location>
</feature>
<dbReference type="EMBL" id="JAUUTY010000007">
    <property type="protein sequence ID" value="KAK1610703.1"/>
    <property type="molecule type" value="Genomic_DNA"/>
</dbReference>
<evidence type="ECO:0000256" key="2">
    <source>
        <dbReference type="ARBA" id="ARBA00022448"/>
    </source>
</evidence>
<keyword evidence="6 9" id="KW-0472">Membrane</keyword>
<evidence type="ECO:0000256" key="9">
    <source>
        <dbReference type="SAM" id="Phobius"/>
    </source>
</evidence>
<evidence type="ECO:0000313" key="10">
    <source>
        <dbReference type="EMBL" id="KAK1610703.1"/>
    </source>
</evidence>
<keyword evidence="5 9" id="KW-1133">Transmembrane helix</keyword>
<dbReference type="Pfam" id="PF00230">
    <property type="entry name" value="MIP"/>
    <property type="match status" value="1"/>
</dbReference>
<evidence type="ECO:0000256" key="5">
    <source>
        <dbReference type="ARBA" id="ARBA00022989"/>
    </source>
</evidence>
<feature type="transmembrane region" description="Helical" evidence="9">
    <location>
        <begin position="203"/>
        <end position="222"/>
    </location>
</feature>
<keyword evidence="4" id="KW-0677">Repeat</keyword>
<dbReference type="CDD" id="cd00333">
    <property type="entry name" value="MIP"/>
    <property type="match status" value="1"/>
</dbReference>
<dbReference type="InterPro" id="IPR034294">
    <property type="entry name" value="Aquaporin_transptr"/>
</dbReference>
<organism evidence="10 11">
    <name type="scientific">Lolium multiflorum</name>
    <name type="common">Italian ryegrass</name>
    <name type="synonym">Lolium perenne subsp. multiflorum</name>
    <dbReference type="NCBI Taxonomy" id="4521"/>
    <lineage>
        <taxon>Eukaryota</taxon>
        <taxon>Viridiplantae</taxon>
        <taxon>Streptophyta</taxon>
        <taxon>Embryophyta</taxon>
        <taxon>Tracheophyta</taxon>
        <taxon>Spermatophyta</taxon>
        <taxon>Magnoliopsida</taxon>
        <taxon>Liliopsida</taxon>
        <taxon>Poales</taxon>
        <taxon>Poaceae</taxon>
        <taxon>BOP clade</taxon>
        <taxon>Pooideae</taxon>
        <taxon>Poodae</taxon>
        <taxon>Poeae</taxon>
        <taxon>Poeae Chloroplast Group 2 (Poeae type)</taxon>
        <taxon>Loliodinae</taxon>
        <taxon>Loliinae</taxon>
        <taxon>Lolium</taxon>
    </lineage>
</organism>
<evidence type="ECO:0000256" key="4">
    <source>
        <dbReference type="ARBA" id="ARBA00022737"/>
    </source>
</evidence>
<proteinExistence type="inferred from homology"/>
<feature type="transmembrane region" description="Helical" evidence="9">
    <location>
        <begin position="173"/>
        <end position="191"/>
    </location>
</feature>
<name>A0AAD8QXA4_LOLMU</name>
<dbReference type="PANTHER" id="PTHR45724">
    <property type="entry name" value="AQUAPORIN NIP2-1"/>
    <property type="match status" value="1"/>
</dbReference>
<keyword evidence="11" id="KW-1185">Reference proteome</keyword>